<feature type="compositionally biased region" description="Basic residues" evidence="1">
    <location>
        <begin position="64"/>
        <end position="74"/>
    </location>
</feature>
<keyword evidence="3" id="KW-1185">Reference proteome</keyword>
<name>A0A8R7VB63_TRIUA</name>
<evidence type="ECO:0000313" key="2">
    <source>
        <dbReference type="EnsemblPlants" id="TuG1812S0000390100.01.T01"/>
    </source>
</evidence>
<accession>A0A8R7VB63</accession>
<feature type="region of interest" description="Disordered" evidence="1">
    <location>
        <begin position="31"/>
        <end position="187"/>
    </location>
</feature>
<dbReference type="Gramene" id="TuG1812S0000390100.01.T01">
    <property type="protein sequence ID" value="TuG1812S0000390100.01.T01"/>
    <property type="gene ID" value="TuG1812S0000390100.01"/>
</dbReference>
<reference evidence="2" key="2">
    <citation type="submission" date="2022-06" db="UniProtKB">
        <authorList>
            <consortium name="EnsemblPlants"/>
        </authorList>
    </citation>
    <scope>IDENTIFICATION</scope>
</reference>
<evidence type="ECO:0000256" key="1">
    <source>
        <dbReference type="SAM" id="MobiDB-lite"/>
    </source>
</evidence>
<feature type="compositionally biased region" description="Low complexity" evidence="1">
    <location>
        <begin position="109"/>
        <end position="118"/>
    </location>
</feature>
<organism evidence="2 3">
    <name type="scientific">Triticum urartu</name>
    <name type="common">Red wild einkorn</name>
    <name type="synonym">Crithodium urartu</name>
    <dbReference type="NCBI Taxonomy" id="4572"/>
    <lineage>
        <taxon>Eukaryota</taxon>
        <taxon>Viridiplantae</taxon>
        <taxon>Streptophyta</taxon>
        <taxon>Embryophyta</taxon>
        <taxon>Tracheophyta</taxon>
        <taxon>Spermatophyta</taxon>
        <taxon>Magnoliopsida</taxon>
        <taxon>Liliopsida</taxon>
        <taxon>Poales</taxon>
        <taxon>Poaceae</taxon>
        <taxon>BOP clade</taxon>
        <taxon>Pooideae</taxon>
        <taxon>Triticodae</taxon>
        <taxon>Triticeae</taxon>
        <taxon>Triticinae</taxon>
        <taxon>Triticum</taxon>
    </lineage>
</organism>
<feature type="compositionally biased region" description="Basic residues" evidence="1">
    <location>
        <begin position="137"/>
        <end position="147"/>
    </location>
</feature>
<reference evidence="3" key="1">
    <citation type="journal article" date="2013" name="Nature">
        <title>Draft genome of the wheat A-genome progenitor Triticum urartu.</title>
        <authorList>
            <person name="Ling H.Q."/>
            <person name="Zhao S."/>
            <person name="Liu D."/>
            <person name="Wang J."/>
            <person name="Sun H."/>
            <person name="Zhang C."/>
            <person name="Fan H."/>
            <person name="Li D."/>
            <person name="Dong L."/>
            <person name="Tao Y."/>
            <person name="Gao C."/>
            <person name="Wu H."/>
            <person name="Li Y."/>
            <person name="Cui Y."/>
            <person name="Guo X."/>
            <person name="Zheng S."/>
            <person name="Wang B."/>
            <person name="Yu K."/>
            <person name="Liang Q."/>
            <person name="Yang W."/>
            <person name="Lou X."/>
            <person name="Chen J."/>
            <person name="Feng M."/>
            <person name="Jian J."/>
            <person name="Zhang X."/>
            <person name="Luo G."/>
            <person name="Jiang Y."/>
            <person name="Liu J."/>
            <person name="Wang Z."/>
            <person name="Sha Y."/>
            <person name="Zhang B."/>
            <person name="Wu H."/>
            <person name="Tang D."/>
            <person name="Shen Q."/>
            <person name="Xue P."/>
            <person name="Zou S."/>
            <person name="Wang X."/>
            <person name="Liu X."/>
            <person name="Wang F."/>
            <person name="Yang Y."/>
            <person name="An X."/>
            <person name="Dong Z."/>
            <person name="Zhang K."/>
            <person name="Zhang X."/>
            <person name="Luo M.C."/>
            <person name="Dvorak J."/>
            <person name="Tong Y."/>
            <person name="Wang J."/>
            <person name="Yang H."/>
            <person name="Li Z."/>
            <person name="Wang D."/>
            <person name="Zhang A."/>
            <person name="Wang J."/>
        </authorList>
    </citation>
    <scope>NUCLEOTIDE SEQUENCE</scope>
    <source>
        <strain evidence="3">cv. G1812</strain>
    </source>
</reference>
<evidence type="ECO:0000313" key="3">
    <source>
        <dbReference type="Proteomes" id="UP000015106"/>
    </source>
</evidence>
<feature type="compositionally biased region" description="Pro residues" evidence="1">
    <location>
        <begin position="96"/>
        <end position="108"/>
    </location>
</feature>
<dbReference type="AlphaFoldDB" id="A0A8R7VB63"/>
<feature type="compositionally biased region" description="Low complexity" evidence="1">
    <location>
        <begin position="49"/>
        <end position="60"/>
    </location>
</feature>
<dbReference type="EnsemblPlants" id="TuG1812S0000390100.01.T01">
    <property type="protein sequence ID" value="TuG1812S0000390100.01.T01"/>
    <property type="gene ID" value="TuG1812S0000390100.01"/>
</dbReference>
<dbReference type="Proteomes" id="UP000015106">
    <property type="component" value="Unassembled WGS sequence"/>
</dbReference>
<proteinExistence type="predicted"/>
<protein>
    <submittedName>
        <fullName evidence="2">Uncharacterized protein</fullName>
    </submittedName>
</protein>
<sequence>MRCLFHSSIHPSAYTSKQVVQVQAWQLLEHSSSPSCWRSPSPTPRRRPSSSAWPSAPTAPGRTSRPRKPSRVFRWRSSVRTSTATMRARPWVPSTAPAPSPCPWPPTSMTPTASRSSTAPPPTHPAPARAIKDRAGVRRHHLRRRRRRQDERGGIVRVRFSNPLRADQKVHHRALPPQEARATEAGA</sequence>
<feature type="compositionally biased region" description="Low complexity" evidence="1">
    <location>
        <begin position="31"/>
        <end position="40"/>
    </location>
</feature>